<dbReference type="Proteomes" id="UP001457282">
    <property type="component" value="Unassembled WGS sequence"/>
</dbReference>
<feature type="region of interest" description="Disordered" evidence="1">
    <location>
        <begin position="1"/>
        <end position="54"/>
    </location>
</feature>
<sequence>MAFVISKAHHQPSFSPESDLQNQNNSKDGEAQAQHHQSVSVTSHLYLKSSSNSKAAALDRDLVLRRIRHHKDMRKVKSAFQALMGNRSSSSELQATSTTDMASWLDQENSFSP</sequence>
<organism evidence="2 3">
    <name type="scientific">Rubus argutus</name>
    <name type="common">Southern blackberry</name>
    <dbReference type="NCBI Taxonomy" id="59490"/>
    <lineage>
        <taxon>Eukaryota</taxon>
        <taxon>Viridiplantae</taxon>
        <taxon>Streptophyta</taxon>
        <taxon>Embryophyta</taxon>
        <taxon>Tracheophyta</taxon>
        <taxon>Spermatophyta</taxon>
        <taxon>Magnoliopsida</taxon>
        <taxon>eudicotyledons</taxon>
        <taxon>Gunneridae</taxon>
        <taxon>Pentapetalae</taxon>
        <taxon>rosids</taxon>
        <taxon>fabids</taxon>
        <taxon>Rosales</taxon>
        <taxon>Rosaceae</taxon>
        <taxon>Rosoideae</taxon>
        <taxon>Rosoideae incertae sedis</taxon>
        <taxon>Rubus</taxon>
    </lineage>
</organism>
<reference evidence="2 3" key="1">
    <citation type="journal article" date="2023" name="G3 (Bethesda)">
        <title>A chromosome-length genome assembly and annotation of blackberry (Rubus argutus, cv. 'Hillquist').</title>
        <authorList>
            <person name="Bruna T."/>
            <person name="Aryal R."/>
            <person name="Dudchenko O."/>
            <person name="Sargent D.J."/>
            <person name="Mead D."/>
            <person name="Buti M."/>
            <person name="Cavallini A."/>
            <person name="Hytonen T."/>
            <person name="Andres J."/>
            <person name="Pham M."/>
            <person name="Weisz D."/>
            <person name="Mascagni F."/>
            <person name="Usai G."/>
            <person name="Natali L."/>
            <person name="Bassil N."/>
            <person name="Fernandez G.E."/>
            <person name="Lomsadze A."/>
            <person name="Armour M."/>
            <person name="Olukolu B."/>
            <person name="Poorten T."/>
            <person name="Britton C."/>
            <person name="Davik J."/>
            <person name="Ashrafi H."/>
            <person name="Aiden E.L."/>
            <person name="Borodovsky M."/>
            <person name="Worthington M."/>
        </authorList>
    </citation>
    <scope>NUCLEOTIDE SEQUENCE [LARGE SCALE GENOMIC DNA]</scope>
    <source>
        <strain evidence="2">PI 553951</strain>
    </source>
</reference>
<comment type="caution">
    <text evidence="2">The sequence shown here is derived from an EMBL/GenBank/DDBJ whole genome shotgun (WGS) entry which is preliminary data.</text>
</comment>
<evidence type="ECO:0000256" key="1">
    <source>
        <dbReference type="SAM" id="MobiDB-lite"/>
    </source>
</evidence>
<evidence type="ECO:0000313" key="2">
    <source>
        <dbReference type="EMBL" id="KAK9948749.1"/>
    </source>
</evidence>
<dbReference type="AlphaFoldDB" id="A0AAW1YJG9"/>
<feature type="region of interest" description="Disordered" evidence="1">
    <location>
        <begin position="85"/>
        <end position="113"/>
    </location>
</feature>
<feature type="compositionally biased region" description="Polar residues" evidence="1">
    <location>
        <begin position="12"/>
        <end position="26"/>
    </location>
</feature>
<feature type="compositionally biased region" description="Polar residues" evidence="1">
    <location>
        <begin position="86"/>
        <end position="113"/>
    </location>
</feature>
<keyword evidence="3" id="KW-1185">Reference proteome</keyword>
<gene>
    <name evidence="2" type="ORF">M0R45_004313</name>
</gene>
<dbReference type="EMBL" id="JBEDUW010000001">
    <property type="protein sequence ID" value="KAK9948749.1"/>
    <property type="molecule type" value="Genomic_DNA"/>
</dbReference>
<dbReference type="PANTHER" id="PTHR35324">
    <property type="entry name" value="BNAA08G03750D PROTEIN"/>
    <property type="match status" value="1"/>
</dbReference>
<feature type="compositionally biased region" description="Polar residues" evidence="1">
    <location>
        <begin position="34"/>
        <end position="43"/>
    </location>
</feature>
<protein>
    <submittedName>
        <fullName evidence="2">Uncharacterized protein</fullName>
    </submittedName>
</protein>
<name>A0AAW1YJG9_RUBAR</name>
<proteinExistence type="predicted"/>
<accession>A0AAW1YJG9</accession>
<dbReference type="PANTHER" id="PTHR35324:SF5">
    <property type="entry name" value="BHLH DOMAIN-CONTAINING PROTEIN"/>
    <property type="match status" value="1"/>
</dbReference>
<evidence type="ECO:0000313" key="3">
    <source>
        <dbReference type="Proteomes" id="UP001457282"/>
    </source>
</evidence>